<evidence type="ECO:0000256" key="4">
    <source>
        <dbReference type="ARBA" id="ARBA00023136"/>
    </source>
</evidence>
<feature type="region of interest" description="Disordered" evidence="5">
    <location>
        <begin position="124"/>
        <end position="150"/>
    </location>
</feature>
<reference evidence="7" key="1">
    <citation type="submission" date="2023-05" db="EMBL/GenBank/DDBJ databases">
        <title>Limnohabitans sp. strain HM2-2 Genome sequencing and assembly.</title>
        <authorList>
            <person name="Jung Y."/>
        </authorList>
    </citation>
    <scope>NUCLEOTIDE SEQUENCE</scope>
    <source>
        <strain evidence="7">HM2-2</strain>
    </source>
</reference>
<dbReference type="SUPFAM" id="SSF74653">
    <property type="entry name" value="TolA/TonB C-terminal domain"/>
    <property type="match status" value="1"/>
</dbReference>
<organism evidence="7 8">
    <name type="scientific">Limnohabitans lacus</name>
    <dbReference type="NCBI Taxonomy" id="3045173"/>
    <lineage>
        <taxon>Bacteria</taxon>
        <taxon>Pseudomonadati</taxon>
        <taxon>Pseudomonadota</taxon>
        <taxon>Betaproteobacteria</taxon>
        <taxon>Burkholderiales</taxon>
        <taxon>Comamonadaceae</taxon>
        <taxon>Limnohabitans</taxon>
    </lineage>
</organism>
<sequence length="288" mass="32266">MKRRSPNHTLLWTLGVSLGLHLAVLTLRFAAPETFNRVFEDTPLEVVLVNARSNERPTEAKALAQVSLAGGGNVTEVRMSSSPLPAAVTTEPGTDIGEMQRKIEALKVQQMRLLTQLKAELADLSRDDSADKSNTPEQQARQERKQQLSRQLAQIERRVEQSQGAPRKRYISPATKETVYALYYDKLRRTIETQGTLNFPQVRGEKLYGKLTMVITVNSQGELLETEVASSSRNPLLDERALAIVRSSGPFEPFGAKMRRQADQIVVVSRFMFSRDDTLSTRMLAPDQ</sequence>
<dbReference type="RefSeq" id="WP_283224381.1">
    <property type="nucleotide sequence ID" value="NZ_JASGBH010000006.1"/>
</dbReference>
<comment type="subcellular location">
    <subcellularLocation>
        <location evidence="1">Membrane</location>
        <topology evidence="1">Single-pass membrane protein</topology>
    </subcellularLocation>
</comment>
<keyword evidence="8" id="KW-1185">Reference proteome</keyword>
<keyword evidence="4" id="KW-0472">Membrane</keyword>
<dbReference type="Proteomes" id="UP001431902">
    <property type="component" value="Unassembled WGS sequence"/>
</dbReference>
<evidence type="ECO:0000256" key="2">
    <source>
        <dbReference type="ARBA" id="ARBA00022692"/>
    </source>
</evidence>
<evidence type="ECO:0000256" key="1">
    <source>
        <dbReference type="ARBA" id="ARBA00004167"/>
    </source>
</evidence>
<dbReference type="Gene3D" id="3.30.1150.10">
    <property type="match status" value="1"/>
</dbReference>
<dbReference type="InterPro" id="IPR006260">
    <property type="entry name" value="TonB/TolA_C"/>
</dbReference>
<comment type="caution">
    <text evidence="7">The sequence shown here is derived from an EMBL/GenBank/DDBJ whole genome shotgun (WGS) entry which is preliminary data.</text>
</comment>
<dbReference type="InterPro" id="IPR037682">
    <property type="entry name" value="TonB_C"/>
</dbReference>
<dbReference type="NCBIfam" id="TIGR01352">
    <property type="entry name" value="tonB_Cterm"/>
    <property type="match status" value="1"/>
</dbReference>
<evidence type="ECO:0000313" key="8">
    <source>
        <dbReference type="Proteomes" id="UP001431902"/>
    </source>
</evidence>
<evidence type="ECO:0000259" key="6">
    <source>
        <dbReference type="Pfam" id="PF03544"/>
    </source>
</evidence>
<name>A0ABT6X789_9BURK</name>
<evidence type="ECO:0000256" key="5">
    <source>
        <dbReference type="SAM" id="MobiDB-lite"/>
    </source>
</evidence>
<dbReference type="EMBL" id="JASGBH010000006">
    <property type="protein sequence ID" value="MDI9233992.1"/>
    <property type="molecule type" value="Genomic_DNA"/>
</dbReference>
<keyword evidence="3" id="KW-1133">Transmembrane helix</keyword>
<proteinExistence type="predicted"/>
<evidence type="ECO:0000256" key="3">
    <source>
        <dbReference type="ARBA" id="ARBA00022989"/>
    </source>
</evidence>
<accession>A0ABT6X789</accession>
<keyword evidence="2" id="KW-0812">Transmembrane</keyword>
<gene>
    <name evidence="7" type="ORF">QLQ16_09100</name>
</gene>
<evidence type="ECO:0000313" key="7">
    <source>
        <dbReference type="EMBL" id="MDI9233992.1"/>
    </source>
</evidence>
<dbReference type="Pfam" id="PF03544">
    <property type="entry name" value="TonB_C"/>
    <property type="match status" value="1"/>
</dbReference>
<feature type="domain" description="TonB C-terminal" evidence="6">
    <location>
        <begin position="203"/>
        <end position="262"/>
    </location>
</feature>
<protein>
    <submittedName>
        <fullName evidence="7">TonB family protein</fullName>
    </submittedName>
</protein>